<feature type="transmembrane region" description="Helical" evidence="10">
    <location>
        <begin position="171"/>
        <end position="188"/>
    </location>
</feature>
<dbReference type="AlphaFoldDB" id="A0A940IG16"/>
<reference evidence="12" key="2">
    <citation type="journal article" date="2021" name="PeerJ">
        <title>Extensive microbial diversity within the chicken gut microbiome revealed by metagenomics and culture.</title>
        <authorList>
            <person name="Gilroy R."/>
            <person name="Ravi A."/>
            <person name="Getino M."/>
            <person name="Pursley I."/>
            <person name="Horton D.L."/>
            <person name="Alikhan N.F."/>
            <person name="Baker D."/>
            <person name="Gharbi K."/>
            <person name="Hall N."/>
            <person name="Watson M."/>
            <person name="Adriaenssens E.M."/>
            <person name="Foster-Nyarko E."/>
            <person name="Jarju S."/>
            <person name="Secka A."/>
            <person name="Antonio M."/>
            <person name="Oren A."/>
            <person name="Chaudhuri R.R."/>
            <person name="La Ragione R."/>
            <person name="Hildebrand F."/>
            <person name="Pallen M.J."/>
        </authorList>
    </citation>
    <scope>NUCLEOTIDE SEQUENCE</scope>
    <source>
        <strain evidence="12">F1-3629</strain>
    </source>
</reference>
<dbReference type="InterPro" id="IPR006037">
    <property type="entry name" value="RCK_C"/>
</dbReference>
<sequence length="492" mass="53223">MTFTSENILLIMSILIFSSIIISKVGYRFGLPSLLLFLVAGMIFGTDGLGLQFNNAGQAQFLGMVALCIILFTGGMETKFKEIKPVMAPGLVLSTLGVILTTAFTGLFIFLLSEWKSFPFSLPLVTCFLLAATMSSTDSASVFSILGQKKQSLKNNLKPLLELESGSNDPMAYVLTIILIQMAAALGAPGTGAEETSTVILQALKTLVLQFSIGAAGGFLMGSCSVWLLNRINLKNAPLYAILLMSIVFFSFTVTTKLQGNGYLAVYLAGIIIGNHRLVNRKDILAFFDGLTWLMQVVMFITLGLLVNPHEMVKTAPAALLIGIFMIVAARPLSVFISLLPFRKITFSSKIFVSWVGLRGAVPIIFATYPVVGGIEGSDIIFNVVFFITILSLVIQGSSIPFVSRLLKLDLPQEEGNTEIGFEVPEEAGKLVEVTITKETLSKGNTLKDLKMPEGMLVIMIKRDGKFIVPNGSLALKDGDKLLVIYDNDTPA</sequence>
<dbReference type="InterPro" id="IPR038770">
    <property type="entry name" value="Na+/solute_symporter_sf"/>
</dbReference>
<dbReference type="Gene3D" id="3.30.70.1450">
    <property type="entry name" value="Regulator of K+ conductance, C-terminal domain"/>
    <property type="match status" value="1"/>
</dbReference>
<dbReference type="InterPro" id="IPR036721">
    <property type="entry name" value="RCK_C_sf"/>
</dbReference>
<name>A0A940IG16_9BACT</name>
<dbReference type="Gene3D" id="1.20.1530.20">
    <property type="match status" value="1"/>
</dbReference>
<dbReference type="SUPFAM" id="SSF116726">
    <property type="entry name" value="TrkA C-terminal domain-like"/>
    <property type="match status" value="1"/>
</dbReference>
<dbReference type="EMBL" id="JADIMJ010000078">
    <property type="protein sequence ID" value="MBO8454131.1"/>
    <property type="molecule type" value="Genomic_DNA"/>
</dbReference>
<proteinExistence type="predicted"/>
<dbReference type="GO" id="GO:0006813">
    <property type="term" value="P:potassium ion transport"/>
    <property type="evidence" value="ECO:0007669"/>
    <property type="project" value="UniProtKB-KW"/>
</dbReference>
<dbReference type="GO" id="GO:1902600">
    <property type="term" value="P:proton transmembrane transport"/>
    <property type="evidence" value="ECO:0007669"/>
    <property type="project" value="InterPro"/>
</dbReference>
<keyword evidence="2" id="KW-0813">Transport</keyword>
<feature type="transmembrane region" description="Helical" evidence="10">
    <location>
        <begin position="88"/>
        <end position="112"/>
    </location>
</feature>
<dbReference type="GO" id="GO:0015297">
    <property type="term" value="F:antiporter activity"/>
    <property type="evidence" value="ECO:0007669"/>
    <property type="project" value="UniProtKB-KW"/>
</dbReference>
<keyword evidence="7 10" id="KW-1133">Transmembrane helix</keyword>
<evidence type="ECO:0000256" key="2">
    <source>
        <dbReference type="ARBA" id="ARBA00022448"/>
    </source>
</evidence>
<feature type="domain" description="RCK C-terminal" evidence="11">
    <location>
        <begin position="419"/>
        <end position="492"/>
    </location>
</feature>
<dbReference type="PANTHER" id="PTHR32507">
    <property type="entry name" value="NA(+)/H(+) ANTIPORTER 1"/>
    <property type="match status" value="1"/>
</dbReference>
<evidence type="ECO:0000259" key="11">
    <source>
        <dbReference type="PROSITE" id="PS51202"/>
    </source>
</evidence>
<dbReference type="GO" id="GO:0008324">
    <property type="term" value="F:monoatomic cation transmembrane transporter activity"/>
    <property type="evidence" value="ECO:0007669"/>
    <property type="project" value="InterPro"/>
</dbReference>
<keyword evidence="6 10" id="KW-0812">Transmembrane</keyword>
<keyword evidence="5" id="KW-0630">Potassium</keyword>
<dbReference type="NCBIfam" id="NF003715">
    <property type="entry name" value="PRK05326.1-2"/>
    <property type="match status" value="1"/>
</dbReference>
<keyword evidence="8" id="KW-0406">Ion transport</keyword>
<evidence type="ECO:0000256" key="4">
    <source>
        <dbReference type="ARBA" id="ARBA00022475"/>
    </source>
</evidence>
<dbReference type="InterPro" id="IPR006153">
    <property type="entry name" value="Cation/H_exchanger_TM"/>
</dbReference>
<feature type="transmembrane region" description="Helical" evidence="10">
    <location>
        <begin position="286"/>
        <end position="307"/>
    </location>
</feature>
<evidence type="ECO:0000313" key="12">
    <source>
        <dbReference type="EMBL" id="MBO8454131.1"/>
    </source>
</evidence>
<accession>A0A940IG16</accession>
<evidence type="ECO:0000256" key="9">
    <source>
        <dbReference type="ARBA" id="ARBA00023136"/>
    </source>
</evidence>
<gene>
    <name evidence="12" type="ORF">IAC07_05330</name>
</gene>
<comment type="subcellular location">
    <subcellularLocation>
        <location evidence="1">Cell membrane</location>
        <topology evidence="1">Multi-pass membrane protein</topology>
    </subcellularLocation>
</comment>
<feature type="transmembrane region" description="Helical" evidence="10">
    <location>
        <begin position="59"/>
        <end position="76"/>
    </location>
</feature>
<feature type="transmembrane region" description="Helical" evidence="10">
    <location>
        <begin position="34"/>
        <end position="53"/>
    </location>
</feature>
<feature type="transmembrane region" description="Helical" evidence="10">
    <location>
        <begin position="352"/>
        <end position="372"/>
    </location>
</feature>
<evidence type="ECO:0000256" key="1">
    <source>
        <dbReference type="ARBA" id="ARBA00004651"/>
    </source>
</evidence>
<dbReference type="Proteomes" id="UP000771749">
    <property type="component" value="Unassembled WGS sequence"/>
</dbReference>
<feature type="transmembrane region" description="Helical" evidence="10">
    <location>
        <begin position="6"/>
        <end position="27"/>
    </location>
</feature>
<evidence type="ECO:0000256" key="8">
    <source>
        <dbReference type="ARBA" id="ARBA00023065"/>
    </source>
</evidence>
<dbReference type="PROSITE" id="PS51202">
    <property type="entry name" value="RCK_C"/>
    <property type="match status" value="1"/>
</dbReference>
<comment type="caution">
    <text evidence="12">The sequence shown here is derived from an EMBL/GenBank/DDBJ whole genome shotgun (WGS) entry which is preliminary data.</text>
</comment>
<reference evidence="12" key="1">
    <citation type="submission" date="2020-10" db="EMBL/GenBank/DDBJ databases">
        <authorList>
            <person name="Gilroy R."/>
        </authorList>
    </citation>
    <scope>NUCLEOTIDE SEQUENCE</scope>
    <source>
        <strain evidence="12">F1-3629</strain>
    </source>
</reference>
<feature type="transmembrane region" description="Helical" evidence="10">
    <location>
        <begin position="237"/>
        <end position="256"/>
    </location>
</feature>
<evidence type="ECO:0000256" key="5">
    <source>
        <dbReference type="ARBA" id="ARBA00022538"/>
    </source>
</evidence>
<evidence type="ECO:0000256" key="6">
    <source>
        <dbReference type="ARBA" id="ARBA00022692"/>
    </source>
</evidence>
<feature type="transmembrane region" description="Helical" evidence="10">
    <location>
        <begin position="118"/>
        <end position="146"/>
    </location>
</feature>
<dbReference type="NCBIfam" id="NF003716">
    <property type="entry name" value="PRK05326.1-3"/>
    <property type="match status" value="1"/>
</dbReference>
<dbReference type="Pfam" id="PF00999">
    <property type="entry name" value="Na_H_Exchanger"/>
    <property type="match status" value="1"/>
</dbReference>
<dbReference type="GO" id="GO:0005886">
    <property type="term" value="C:plasma membrane"/>
    <property type="evidence" value="ECO:0007669"/>
    <property type="project" value="UniProtKB-SubCell"/>
</dbReference>
<evidence type="ECO:0000256" key="3">
    <source>
        <dbReference type="ARBA" id="ARBA00022449"/>
    </source>
</evidence>
<keyword evidence="4" id="KW-1003">Cell membrane</keyword>
<evidence type="ECO:0000256" key="10">
    <source>
        <dbReference type="SAM" id="Phobius"/>
    </source>
</evidence>
<protein>
    <submittedName>
        <fullName evidence="12">Potassium/proton antiporter</fullName>
    </submittedName>
</protein>
<organism evidence="12 13">
    <name type="scientific">Candidatus Cryptobacteroides gallistercoris</name>
    <dbReference type="NCBI Taxonomy" id="2840765"/>
    <lineage>
        <taxon>Bacteria</taxon>
        <taxon>Pseudomonadati</taxon>
        <taxon>Bacteroidota</taxon>
        <taxon>Bacteroidia</taxon>
        <taxon>Bacteroidales</taxon>
        <taxon>Candidatus Cryptobacteroides</taxon>
    </lineage>
</organism>
<dbReference type="PANTHER" id="PTHR32507:SF7">
    <property type="entry name" value="K(+)_H(+) ANTIPORTER NHAP2"/>
    <property type="match status" value="1"/>
</dbReference>
<feature type="transmembrane region" description="Helical" evidence="10">
    <location>
        <begin position="319"/>
        <end position="340"/>
    </location>
</feature>
<keyword evidence="5" id="KW-0633">Potassium transport</keyword>
<evidence type="ECO:0000256" key="7">
    <source>
        <dbReference type="ARBA" id="ARBA00022989"/>
    </source>
</evidence>
<evidence type="ECO:0000313" key="13">
    <source>
        <dbReference type="Proteomes" id="UP000771749"/>
    </source>
</evidence>
<dbReference type="Pfam" id="PF02080">
    <property type="entry name" value="TrkA_C"/>
    <property type="match status" value="1"/>
</dbReference>
<feature type="transmembrane region" description="Helical" evidence="10">
    <location>
        <begin position="208"/>
        <end position="230"/>
    </location>
</feature>
<keyword evidence="3" id="KW-0050">Antiport</keyword>
<keyword evidence="9 10" id="KW-0472">Membrane</keyword>
<feature type="transmembrane region" description="Helical" evidence="10">
    <location>
        <begin position="384"/>
        <end position="403"/>
    </location>
</feature>